<dbReference type="InterPro" id="IPR029058">
    <property type="entry name" value="AB_hydrolase_fold"/>
</dbReference>
<dbReference type="GO" id="GO:0003824">
    <property type="term" value="F:catalytic activity"/>
    <property type="evidence" value="ECO:0007669"/>
    <property type="project" value="InterPro"/>
</dbReference>
<evidence type="ECO:0000313" key="3">
    <source>
        <dbReference type="Proteomes" id="UP000638648"/>
    </source>
</evidence>
<dbReference type="SUPFAM" id="SSF53474">
    <property type="entry name" value="alpha/beta-Hydrolases"/>
    <property type="match status" value="1"/>
</dbReference>
<dbReference type="InterPro" id="IPR050228">
    <property type="entry name" value="Carboxylesterase_BioH"/>
</dbReference>
<keyword evidence="3" id="KW-1185">Reference proteome</keyword>
<dbReference type="AlphaFoldDB" id="A0A927RMY7"/>
<dbReference type="PRINTS" id="PR00111">
    <property type="entry name" value="ABHYDROLASE"/>
</dbReference>
<dbReference type="InterPro" id="IPR000073">
    <property type="entry name" value="AB_hydrolase_1"/>
</dbReference>
<evidence type="ECO:0000313" key="2">
    <source>
        <dbReference type="EMBL" id="MBE1610621.1"/>
    </source>
</evidence>
<sequence>MAMPGWNLTEQHDTSHGLVRWRRLGQGSPVVLSHGTPFSSYVWRDVAAALADRHTVYVWDMPGYGRSQMKDGQDVSLAAQTTVFAELLTHWGLDRPAVVAHDFGGAVALRTALLTGVRFDRLALVDAVSLRPWGSEFFRLVRHHSEVFEQLPGHLHEALVREYVSTASHRGLHPRVLDALVEPWLGETGQAAFYRQIAQADERFTEEIEDRLGDLDMPVLVVWGRDDQWLPATHADRLAALIPRARLGWVEDAGHLVQEDAPGRLTGLLADFLQADRDAGEPVGPACMPES</sequence>
<protein>
    <submittedName>
        <fullName evidence="2">Pimeloyl-ACP methyl ester carboxylesterase</fullName>
    </submittedName>
</protein>
<dbReference type="PRINTS" id="PR00412">
    <property type="entry name" value="EPOXHYDRLASE"/>
</dbReference>
<dbReference type="PANTHER" id="PTHR43194">
    <property type="entry name" value="HYDROLASE ALPHA/BETA FOLD FAMILY"/>
    <property type="match status" value="1"/>
</dbReference>
<dbReference type="Gene3D" id="3.40.50.1820">
    <property type="entry name" value="alpha/beta hydrolase"/>
    <property type="match status" value="1"/>
</dbReference>
<reference evidence="2" key="1">
    <citation type="submission" date="2020-10" db="EMBL/GenBank/DDBJ databases">
        <title>Sequencing the genomes of 1000 actinobacteria strains.</title>
        <authorList>
            <person name="Klenk H.-P."/>
        </authorList>
    </citation>
    <scope>NUCLEOTIDE SEQUENCE</scope>
    <source>
        <strain evidence="2">DSM 45354</strain>
    </source>
</reference>
<feature type="domain" description="AB hydrolase-1" evidence="1">
    <location>
        <begin position="29"/>
        <end position="262"/>
    </location>
</feature>
<dbReference type="EMBL" id="JADBEM010000001">
    <property type="protein sequence ID" value="MBE1610621.1"/>
    <property type="molecule type" value="Genomic_DNA"/>
</dbReference>
<evidence type="ECO:0000259" key="1">
    <source>
        <dbReference type="Pfam" id="PF00561"/>
    </source>
</evidence>
<dbReference type="PANTHER" id="PTHR43194:SF5">
    <property type="entry name" value="PIMELOYL-[ACYL-CARRIER PROTEIN] METHYL ESTER ESTERASE"/>
    <property type="match status" value="1"/>
</dbReference>
<dbReference type="Proteomes" id="UP000638648">
    <property type="component" value="Unassembled WGS sequence"/>
</dbReference>
<dbReference type="Pfam" id="PF00561">
    <property type="entry name" value="Abhydrolase_1"/>
    <property type="match status" value="1"/>
</dbReference>
<dbReference type="InterPro" id="IPR000639">
    <property type="entry name" value="Epox_hydrolase-like"/>
</dbReference>
<gene>
    <name evidence="2" type="ORF">HEB94_007469</name>
</gene>
<accession>A0A927RMY7</accession>
<comment type="caution">
    <text evidence="2">The sequence shown here is derived from an EMBL/GenBank/DDBJ whole genome shotgun (WGS) entry which is preliminary data.</text>
</comment>
<name>A0A927RMY7_9ACTN</name>
<proteinExistence type="predicted"/>
<organism evidence="2 3">
    <name type="scientific">Actinopolymorpha pittospori</name>
    <dbReference type="NCBI Taxonomy" id="648752"/>
    <lineage>
        <taxon>Bacteria</taxon>
        <taxon>Bacillati</taxon>
        <taxon>Actinomycetota</taxon>
        <taxon>Actinomycetes</taxon>
        <taxon>Propionibacteriales</taxon>
        <taxon>Actinopolymorphaceae</taxon>
        <taxon>Actinopolymorpha</taxon>
    </lineage>
</organism>